<keyword evidence="1" id="KW-0812">Transmembrane</keyword>
<keyword evidence="4" id="KW-1185">Reference proteome</keyword>
<evidence type="ECO:0000259" key="2">
    <source>
        <dbReference type="Pfam" id="PF14340"/>
    </source>
</evidence>
<dbReference type="RefSeq" id="WP_345970145.1">
    <property type="nucleotide sequence ID" value="NZ_CP147920.1"/>
</dbReference>
<protein>
    <submittedName>
        <fullName evidence="3">DUF4395 family protein</fullName>
    </submittedName>
</protein>
<keyword evidence="1" id="KW-0472">Membrane</keyword>
<evidence type="ECO:0000313" key="3">
    <source>
        <dbReference type="EMBL" id="XAU15072.1"/>
    </source>
</evidence>
<feature type="transmembrane region" description="Helical" evidence="1">
    <location>
        <begin position="37"/>
        <end position="61"/>
    </location>
</feature>
<organism evidence="3 4">
    <name type="scientific">Sulfurimonas diazotrophicus</name>
    <dbReference type="NCBI Taxonomy" id="3131939"/>
    <lineage>
        <taxon>Bacteria</taxon>
        <taxon>Pseudomonadati</taxon>
        <taxon>Campylobacterota</taxon>
        <taxon>Epsilonproteobacteria</taxon>
        <taxon>Campylobacterales</taxon>
        <taxon>Sulfurimonadaceae</taxon>
        <taxon>Sulfurimonas</taxon>
    </lineage>
</organism>
<dbReference type="Pfam" id="PF14340">
    <property type="entry name" value="DUF4395"/>
    <property type="match status" value="1"/>
</dbReference>
<dbReference type="EMBL" id="CP147920">
    <property type="protein sequence ID" value="XAU15072.1"/>
    <property type="molecule type" value="Genomic_DNA"/>
</dbReference>
<sequence>MKVNTPPGYGSDANQTRLRAAIVALAATMYLQTDSTVWLLLLALDYFVLLNATPWISPLALSARAATYMIRFGERRADAAEKRFADQIKFGVTLGTLGTDLAGYTNIAGLFAGAFAIWTAAEAVDDSCMGCALYRWLKRHEIEVVAL</sequence>
<feature type="domain" description="DUF4395" evidence="2">
    <location>
        <begin position="12"/>
        <end position="139"/>
    </location>
</feature>
<accession>A0ABZ3H9J8</accession>
<evidence type="ECO:0000256" key="1">
    <source>
        <dbReference type="SAM" id="Phobius"/>
    </source>
</evidence>
<evidence type="ECO:0000313" key="4">
    <source>
        <dbReference type="Proteomes" id="UP001447842"/>
    </source>
</evidence>
<name>A0ABZ3H9J8_9BACT</name>
<dbReference type="InterPro" id="IPR025508">
    <property type="entry name" value="DUF4395"/>
</dbReference>
<reference evidence="3 4" key="1">
    <citation type="submission" date="2024-03" db="EMBL/GenBank/DDBJ databases">
        <title>Sulfurimonas sp. HSL3-1.</title>
        <authorList>
            <person name="Wang S."/>
        </authorList>
    </citation>
    <scope>NUCLEOTIDE SEQUENCE [LARGE SCALE GENOMIC DNA]</scope>
    <source>
        <strain evidence="3 4">HSL3-1</strain>
    </source>
</reference>
<keyword evidence="1" id="KW-1133">Transmembrane helix</keyword>
<gene>
    <name evidence="3" type="ORF">WCY31_12645</name>
</gene>
<dbReference type="Proteomes" id="UP001447842">
    <property type="component" value="Chromosome"/>
</dbReference>
<proteinExistence type="predicted"/>